<dbReference type="WBParaSite" id="JU765_v2.g7488.t1">
    <property type="protein sequence ID" value="JU765_v2.g7488.t1"/>
    <property type="gene ID" value="JU765_v2.g7488"/>
</dbReference>
<dbReference type="Proteomes" id="UP000887576">
    <property type="component" value="Unplaced"/>
</dbReference>
<accession>A0AC34RJP2</accession>
<sequence length="414" mass="47747">MNFPEENDNDNLSTMNIIGSFVPEIFRCKWLKDLLSIKMATSDSPIKKNQQGFFCFSCGEMGTNSSNHAIGHKLFDDFSKRIWNGMLEMVGKAEGIFEKHILFEMVSKFCTDYGAETENEKNDHEKYYTYMIKFNNQDHANAAFEERMENIIKYRQLSEEWKWKTAENNLREDAENDETVKILSQIFYTGYTINLRKRRSEHYCQVFRDSCQPKVDPKVAFISRSLSSCIKRKSDNTWDVDNDPEQSLTIYTVLDGLSKLQARTAELLINVVLNNHVMCSESTANQSIYSLEKIGNDKIKFRTDALKLGAYLVLSAINRISNGKAGDDYFPPEKRVKKWINEMTDPDETNKKLKNALYEKMMSLRSDAKTKTPDPPSVEKTEEDLSDEQKAEITIGFEKFGVSDDSESSENEKN</sequence>
<proteinExistence type="predicted"/>
<protein>
    <submittedName>
        <fullName evidence="2">Zinc finger CHC2-type domain-containing protein</fullName>
    </submittedName>
</protein>
<evidence type="ECO:0000313" key="2">
    <source>
        <dbReference type="WBParaSite" id="JU765_v2.g7488.t1"/>
    </source>
</evidence>
<evidence type="ECO:0000313" key="1">
    <source>
        <dbReference type="Proteomes" id="UP000887576"/>
    </source>
</evidence>
<reference evidence="2" key="1">
    <citation type="submission" date="2022-11" db="UniProtKB">
        <authorList>
            <consortium name="WormBaseParasite"/>
        </authorList>
    </citation>
    <scope>IDENTIFICATION</scope>
</reference>
<name>A0AC34RJP2_9BILA</name>
<organism evidence="1 2">
    <name type="scientific">Panagrolaimus sp. JU765</name>
    <dbReference type="NCBI Taxonomy" id="591449"/>
    <lineage>
        <taxon>Eukaryota</taxon>
        <taxon>Metazoa</taxon>
        <taxon>Ecdysozoa</taxon>
        <taxon>Nematoda</taxon>
        <taxon>Chromadorea</taxon>
        <taxon>Rhabditida</taxon>
        <taxon>Tylenchina</taxon>
        <taxon>Panagrolaimomorpha</taxon>
        <taxon>Panagrolaimoidea</taxon>
        <taxon>Panagrolaimidae</taxon>
        <taxon>Panagrolaimus</taxon>
    </lineage>
</organism>